<dbReference type="SUPFAM" id="SSF54909">
    <property type="entry name" value="Dimeric alpha+beta barrel"/>
    <property type="match status" value="1"/>
</dbReference>
<dbReference type="OrthoDB" id="5294870at2"/>
<dbReference type="InterPro" id="IPR011008">
    <property type="entry name" value="Dimeric_a/b-barrel"/>
</dbReference>
<dbReference type="InterPro" id="IPR009799">
    <property type="entry name" value="EthD_dom"/>
</dbReference>
<dbReference type="Proteomes" id="UP000271678">
    <property type="component" value="Unassembled WGS sequence"/>
</dbReference>
<comment type="caution">
    <text evidence="2">The sequence shown here is derived from an EMBL/GenBank/DDBJ whole genome shotgun (WGS) entry which is preliminary data.</text>
</comment>
<feature type="domain" description="EthD" evidence="1">
    <location>
        <begin position="13"/>
        <end position="88"/>
    </location>
</feature>
<dbReference type="RefSeq" id="WP_123272225.1">
    <property type="nucleotide sequence ID" value="NZ_RJJQ01000016.1"/>
</dbReference>
<name>A0A3M9M7E1_9MICO</name>
<dbReference type="Gene3D" id="3.30.70.100">
    <property type="match status" value="1"/>
</dbReference>
<dbReference type="NCBIfam" id="TIGR02118">
    <property type="entry name" value="EthD family reductase"/>
    <property type="match status" value="1"/>
</dbReference>
<reference evidence="2 3" key="1">
    <citation type="submission" date="2018-11" db="EMBL/GenBank/DDBJ databases">
        <title>Draft genome of Simplicispira Flexivirga sp. BO-16.</title>
        <authorList>
            <person name="Im W.T."/>
        </authorList>
    </citation>
    <scope>NUCLEOTIDE SEQUENCE [LARGE SCALE GENOMIC DNA]</scope>
    <source>
        <strain evidence="2 3">BO-16</strain>
    </source>
</reference>
<dbReference type="GO" id="GO:0016491">
    <property type="term" value="F:oxidoreductase activity"/>
    <property type="evidence" value="ECO:0007669"/>
    <property type="project" value="InterPro"/>
</dbReference>
<keyword evidence="3" id="KW-1185">Reference proteome</keyword>
<dbReference type="EMBL" id="RJJQ01000016">
    <property type="protein sequence ID" value="RNI20468.1"/>
    <property type="molecule type" value="Genomic_DNA"/>
</dbReference>
<evidence type="ECO:0000313" key="2">
    <source>
        <dbReference type="EMBL" id="RNI20468.1"/>
    </source>
</evidence>
<gene>
    <name evidence="2" type="ORF">EFY87_14660</name>
</gene>
<accession>A0A3M9M7E1</accession>
<dbReference type="AlphaFoldDB" id="A0A3M9M7E1"/>
<proteinExistence type="predicted"/>
<organism evidence="2 3">
    <name type="scientific">Flexivirga caeni</name>
    <dbReference type="NCBI Taxonomy" id="2294115"/>
    <lineage>
        <taxon>Bacteria</taxon>
        <taxon>Bacillati</taxon>
        <taxon>Actinomycetota</taxon>
        <taxon>Actinomycetes</taxon>
        <taxon>Micrococcales</taxon>
        <taxon>Dermacoccaceae</taxon>
        <taxon>Flexivirga</taxon>
    </lineage>
</organism>
<dbReference type="PANTHER" id="PTHR40260:SF2">
    <property type="entry name" value="BLR8190 PROTEIN"/>
    <property type="match status" value="1"/>
</dbReference>
<sequence length="101" mass="10307">MPQLVVAYGKPDDPAAFDSYYTSTHQPLADKIPGVTSWHAGHCAAPDGSEPPYYVVAVLNFASQEALSAGLASPDGQAAAADIANFATGGATMLVIDDLVG</sequence>
<dbReference type="Pfam" id="PF07110">
    <property type="entry name" value="EthD"/>
    <property type="match status" value="1"/>
</dbReference>
<dbReference type="PANTHER" id="PTHR40260">
    <property type="entry name" value="BLR8190 PROTEIN"/>
    <property type="match status" value="1"/>
</dbReference>
<evidence type="ECO:0000259" key="1">
    <source>
        <dbReference type="Pfam" id="PF07110"/>
    </source>
</evidence>
<evidence type="ECO:0000313" key="3">
    <source>
        <dbReference type="Proteomes" id="UP000271678"/>
    </source>
</evidence>
<protein>
    <submittedName>
        <fullName evidence="2">EthD family reductase</fullName>
    </submittedName>
</protein>